<proteinExistence type="predicted"/>
<organism evidence="1 2">
    <name type="scientific">Acaulospora morrowiae</name>
    <dbReference type="NCBI Taxonomy" id="94023"/>
    <lineage>
        <taxon>Eukaryota</taxon>
        <taxon>Fungi</taxon>
        <taxon>Fungi incertae sedis</taxon>
        <taxon>Mucoromycota</taxon>
        <taxon>Glomeromycotina</taxon>
        <taxon>Glomeromycetes</taxon>
        <taxon>Diversisporales</taxon>
        <taxon>Acaulosporaceae</taxon>
        <taxon>Acaulospora</taxon>
    </lineage>
</organism>
<sequence>MNAKTELKYVNEEITTEELDETFNQIISSMINDNDFFDQESRSEEIADINNDHNFNEIVDLAEENNSQLDIAESIDLRSTILSDNIMSECDDEDYGINHGDPNFDIDEMIENIE</sequence>
<dbReference type="Proteomes" id="UP000789342">
    <property type="component" value="Unassembled WGS sequence"/>
</dbReference>
<dbReference type="EMBL" id="CAJVPV010046943">
    <property type="protein sequence ID" value="CAG8771693.1"/>
    <property type="molecule type" value="Genomic_DNA"/>
</dbReference>
<dbReference type="OrthoDB" id="2403728at2759"/>
<keyword evidence="2" id="KW-1185">Reference proteome</keyword>
<dbReference type="AlphaFoldDB" id="A0A9N9J9B2"/>
<accession>A0A9N9J9B2</accession>
<evidence type="ECO:0000313" key="1">
    <source>
        <dbReference type="EMBL" id="CAG8771693.1"/>
    </source>
</evidence>
<reference evidence="1" key="1">
    <citation type="submission" date="2021-06" db="EMBL/GenBank/DDBJ databases">
        <authorList>
            <person name="Kallberg Y."/>
            <person name="Tangrot J."/>
            <person name="Rosling A."/>
        </authorList>
    </citation>
    <scope>NUCLEOTIDE SEQUENCE</scope>
    <source>
        <strain evidence="1">CL551</strain>
    </source>
</reference>
<gene>
    <name evidence="1" type="ORF">AMORRO_LOCUS16632</name>
</gene>
<protein>
    <submittedName>
        <fullName evidence="1">8858_t:CDS:1</fullName>
    </submittedName>
</protein>
<comment type="caution">
    <text evidence="1">The sequence shown here is derived from an EMBL/GenBank/DDBJ whole genome shotgun (WGS) entry which is preliminary data.</text>
</comment>
<name>A0A9N9J9B2_9GLOM</name>
<evidence type="ECO:0000313" key="2">
    <source>
        <dbReference type="Proteomes" id="UP000789342"/>
    </source>
</evidence>